<evidence type="ECO:0000256" key="4">
    <source>
        <dbReference type="ARBA" id="ARBA00022737"/>
    </source>
</evidence>
<dbReference type="PANTHER" id="PTHR23271:SF1">
    <property type="entry name" value="U3 SMALL NUCLEOLAR RNA-ASSOCIATED PROTEIN 6 HOMOLOG"/>
    <property type="match status" value="1"/>
</dbReference>
<dbReference type="GO" id="GO:0032040">
    <property type="term" value="C:small-subunit processome"/>
    <property type="evidence" value="ECO:0007669"/>
    <property type="project" value="TreeGrafter"/>
</dbReference>
<evidence type="ECO:0000256" key="1">
    <source>
        <dbReference type="ARBA" id="ARBA00004604"/>
    </source>
</evidence>
<keyword evidence="4" id="KW-0677">Repeat</keyword>
<sequence length="953" mass="107235">MERVQYQLERSVPQLQLLDDNNVFSKDQLRSITTQRHTFEARLLRRDPDKNDYLRYAQFERNLADLINVKANRIGLPRAFHRDIATHHTAHIIAIYERLVLKFKYDVDAWQQYIAFAKSRKMRLVTARVYARALSLHPNNVPLWLAAADHELNDNASTTAARSLLQRALRLNRLPWNKQTTTDSTSSGSSKRSSNADASASNKRLRHDASVATTDVGTSSASGPPLFILSSREADLLRLWVEYIRMELVFIERLRRRWLVLGLEWDTQATDDDTNLSSSTESVEAHQAAVDIDSAFSATNPVDPDDDNDDQERILLNQVPDKDDDAKPEVAQAIKSKPNTFTPRNMSTIPPTQIAILRGNIPLFLIGSALESMAPHLHFVFLIALIELLQTFPFAEPINPDAPKTGQALRRRLLDGVYQHLSHRQRWGWSHFAPAALASSLRSFTPETSYYADKSDRTAAQVANTEEMDSHRLLSSASLLRTTFSNETDGLLELASQLRSTTASNLQKASATSSSSLSVLLILQLLQSLLTVQTNASTRASPAYQKLADSGVLPTAVSDAITQLRALCVQAPIDAAQRAGKSAKSEFYTTTALLIEMLSDESRSGIDEPNLLHYLESVQAQLIKEAQAAGPTIETAQMRAVTLRKKIDAAIAIQNDKERNKKLTKLKDQLKDATRSGSFPTSDELWRLRILVLSQLAKTSDKSIEISRDSIAAEWRRGLQACSESVDTESSTLSAENSLWTRFLDWLDYGVVGARESSRKESKAAFRYSSEQYRWAVQETGSLLSRSNNRVADLEAVQRYRQDVHDLCVLRYVRLSRSFGKHDDSISWLLQSSFASHQAWLDVISELRAEEEQDDDGKSPKSQKDAQLVEKIFTKLLQIKSGDVEVWISYLQYLAARDMTKALKALETCRSIMEKSEYKLVEKKWQRICEELQAQSSVIFSDEGDDQVSEAEN</sequence>
<dbReference type="SUPFAM" id="SSF48452">
    <property type="entry name" value="TPR-like"/>
    <property type="match status" value="1"/>
</dbReference>
<evidence type="ECO:0000256" key="2">
    <source>
        <dbReference type="ARBA" id="ARBA00010734"/>
    </source>
</evidence>
<proteinExistence type="inferred from homology"/>
<evidence type="ECO:0000256" key="5">
    <source>
        <dbReference type="ARBA" id="ARBA00023242"/>
    </source>
</evidence>
<dbReference type="Proteomes" id="UP000324022">
    <property type="component" value="Unassembled WGS sequence"/>
</dbReference>
<dbReference type="InterPro" id="IPR011990">
    <property type="entry name" value="TPR-like_helical_dom_sf"/>
</dbReference>
<dbReference type="SMART" id="SM00386">
    <property type="entry name" value="HAT"/>
    <property type="match status" value="4"/>
</dbReference>
<feature type="domain" description="U3 small nucleolar RNA-associated protein 6 N-terminal" evidence="7">
    <location>
        <begin position="8"/>
        <end position="79"/>
    </location>
</feature>
<feature type="compositionally biased region" description="Polar residues" evidence="6">
    <location>
        <begin position="211"/>
        <end position="220"/>
    </location>
</feature>
<organism evidence="8 9">
    <name type="scientific">Ustilago trichophora</name>
    <dbReference type="NCBI Taxonomy" id="86804"/>
    <lineage>
        <taxon>Eukaryota</taxon>
        <taxon>Fungi</taxon>
        <taxon>Dikarya</taxon>
        <taxon>Basidiomycota</taxon>
        <taxon>Ustilaginomycotina</taxon>
        <taxon>Ustilaginomycetes</taxon>
        <taxon>Ustilaginales</taxon>
        <taxon>Ustilaginaceae</taxon>
        <taxon>Ustilago</taxon>
    </lineage>
</organism>
<evidence type="ECO:0000256" key="6">
    <source>
        <dbReference type="SAM" id="MobiDB-lite"/>
    </source>
</evidence>
<evidence type="ECO:0000313" key="9">
    <source>
        <dbReference type="Proteomes" id="UP000324022"/>
    </source>
</evidence>
<dbReference type="Gene3D" id="1.25.40.10">
    <property type="entry name" value="Tetratricopeptide repeat domain"/>
    <property type="match status" value="1"/>
</dbReference>
<dbReference type="EMBL" id="OOIN01000021">
    <property type="protein sequence ID" value="SPO28033.1"/>
    <property type="molecule type" value="Genomic_DNA"/>
</dbReference>
<dbReference type="GO" id="GO:0030515">
    <property type="term" value="F:snoRNA binding"/>
    <property type="evidence" value="ECO:0007669"/>
    <property type="project" value="InterPro"/>
</dbReference>
<dbReference type="AlphaFoldDB" id="A0A5C3EBK5"/>
<dbReference type="InterPro" id="IPR013949">
    <property type="entry name" value="Utp6"/>
</dbReference>
<evidence type="ECO:0000259" key="7">
    <source>
        <dbReference type="Pfam" id="PF08640"/>
    </source>
</evidence>
<feature type="compositionally biased region" description="Low complexity" evidence="6">
    <location>
        <begin position="178"/>
        <end position="202"/>
    </location>
</feature>
<protein>
    <submittedName>
        <fullName evidence="8">Related to UTP6 - U3 snoRNP protein</fullName>
    </submittedName>
</protein>
<reference evidence="8 9" key="1">
    <citation type="submission" date="2018-03" db="EMBL/GenBank/DDBJ databases">
        <authorList>
            <person name="Guldener U."/>
        </authorList>
    </citation>
    <scope>NUCLEOTIDE SEQUENCE [LARGE SCALE GENOMIC DNA]</scope>
    <source>
        <strain evidence="8 9">NBRC100155</strain>
    </source>
</reference>
<keyword evidence="3" id="KW-0698">rRNA processing</keyword>
<dbReference type="GO" id="GO:0000462">
    <property type="term" value="P:maturation of SSU-rRNA from tricistronic rRNA transcript (SSU-rRNA, 5.8S rRNA, LSU-rRNA)"/>
    <property type="evidence" value="ECO:0007669"/>
    <property type="project" value="InterPro"/>
</dbReference>
<dbReference type="Pfam" id="PF08640">
    <property type="entry name" value="U3_assoc_6"/>
    <property type="match status" value="1"/>
</dbReference>
<dbReference type="InterPro" id="IPR055347">
    <property type="entry name" value="UTP6_N"/>
</dbReference>
<comment type="similarity">
    <text evidence="2">Belongs to the UTP6 family.</text>
</comment>
<evidence type="ECO:0000313" key="8">
    <source>
        <dbReference type="EMBL" id="SPO28033.1"/>
    </source>
</evidence>
<name>A0A5C3EBK5_9BASI</name>
<dbReference type="InterPro" id="IPR003107">
    <property type="entry name" value="HAT"/>
</dbReference>
<dbReference type="PANTHER" id="PTHR23271">
    <property type="entry name" value="HEPATOCELLULAR CARCINOMA-ASSOCIATED ANTIGEN 66"/>
    <property type="match status" value="1"/>
</dbReference>
<evidence type="ECO:0000256" key="3">
    <source>
        <dbReference type="ARBA" id="ARBA00022552"/>
    </source>
</evidence>
<accession>A0A5C3EBK5</accession>
<feature type="compositionally biased region" description="Polar residues" evidence="6">
    <location>
        <begin position="337"/>
        <end position="346"/>
    </location>
</feature>
<keyword evidence="5" id="KW-0539">Nucleus</keyword>
<feature type="region of interest" description="Disordered" evidence="6">
    <location>
        <begin position="178"/>
        <end position="220"/>
    </location>
</feature>
<dbReference type="OrthoDB" id="28112at2759"/>
<comment type="subcellular location">
    <subcellularLocation>
        <location evidence="1">Nucleus</location>
        <location evidence="1">Nucleolus</location>
    </subcellularLocation>
</comment>
<dbReference type="GO" id="GO:0034388">
    <property type="term" value="C:Pwp2p-containing subcomplex of 90S preribosome"/>
    <property type="evidence" value="ECO:0007669"/>
    <property type="project" value="TreeGrafter"/>
</dbReference>
<feature type="region of interest" description="Disordered" evidence="6">
    <location>
        <begin position="317"/>
        <end position="346"/>
    </location>
</feature>
<gene>
    <name evidence="8" type="ORF">UTRI_04423_B</name>
</gene>
<keyword evidence="9" id="KW-1185">Reference proteome</keyword>